<dbReference type="Gene3D" id="1.10.630.10">
    <property type="entry name" value="Cytochrome P450"/>
    <property type="match status" value="1"/>
</dbReference>
<sequence>MTGAAVCSTVCPLVCPPPSPTFPSREGNLADIASAGSLHEFLLKLHQDHGPIAAFWWGATYTVSICTHDYFKQQRTAADRPLDLYGLYRPLFGDKSCLYENGEAGLQRRRAYDVAFSHAACGRYLKHFQKLANRLVEGWGEVPAGEQIPVCEHTSSYALRATLLALHGEDMNDDATVNDFMRGYRVIWDEMELLLTEPLTDERAKELEKGKARIRAITDTIVERRKQNPPSEDDRHFIDIVINYSPDAEQQFCDALGYVIAGFHTTGNMLAFAIYYMCKNPEVQEKVHEEIVQVLGDDDVTIDNIPYLMYTHQVLQETLRCAVVAPWAARVRDVPFILGDYVIPKHAPVIHALGVASKNADVFPEPDKFDPERFSPKNSESRPPLSFIPFGFAGKRKCPAEKFAYGEAAIFLVAVCRKFRLALVNDQDIQQVHGFVTHPSDEIWVTLTKR</sequence>
<reference evidence="2" key="1">
    <citation type="submission" date="2022-11" db="EMBL/GenBank/DDBJ databases">
        <title>Centuries of genome instability and evolution in soft-shell clam transmissible cancer (bioRxiv).</title>
        <authorList>
            <person name="Hart S.F.M."/>
            <person name="Yonemitsu M.A."/>
            <person name="Giersch R.M."/>
            <person name="Beal B.F."/>
            <person name="Arriagada G."/>
            <person name="Davis B.W."/>
            <person name="Ostrander E.A."/>
            <person name="Goff S.P."/>
            <person name="Metzger M.J."/>
        </authorList>
    </citation>
    <scope>NUCLEOTIDE SEQUENCE</scope>
    <source>
        <strain evidence="2">MELC-2E11</strain>
        <tissue evidence="2">Siphon/mantle</tissue>
    </source>
</reference>
<dbReference type="PRINTS" id="PR00463">
    <property type="entry name" value="EP450I"/>
</dbReference>
<name>A0ABY7DSL9_MYAAR</name>
<evidence type="ECO:0000256" key="1">
    <source>
        <dbReference type="ARBA" id="ARBA00010617"/>
    </source>
</evidence>
<dbReference type="InterPro" id="IPR001128">
    <property type="entry name" value="Cyt_P450"/>
</dbReference>
<accession>A0ABY7DSL9</accession>
<dbReference type="Proteomes" id="UP001164746">
    <property type="component" value="Chromosome 3"/>
</dbReference>
<dbReference type="SUPFAM" id="SSF48264">
    <property type="entry name" value="Cytochrome P450"/>
    <property type="match status" value="1"/>
</dbReference>
<proteinExistence type="inferred from homology"/>
<organism evidence="2 3">
    <name type="scientific">Mya arenaria</name>
    <name type="common">Soft-shell clam</name>
    <dbReference type="NCBI Taxonomy" id="6604"/>
    <lineage>
        <taxon>Eukaryota</taxon>
        <taxon>Metazoa</taxon>
        <taxon>Spiralia</taxon>
        <taxon>Lophotrochozoa</taxon>
        <taxon>Mollusca</taxon>
        <taxon>Bivalvia</taxon>
        <taxon>Autobranchia</taxon>
        <taxon>Heteroconchia</taxon>
        <taxon>Euheterodonta</taxon>
        <taxon>Imparidentia</taxon>
        <taxon>Neoheterodontei</taxon>
        <taxon>Myida</taxon>
        <taxon>Myoidea</taxon>
        <taxon>Myidae</taxon>
        <taxon>Mya</taxon>
    </lineage>
</organism>
<dbReference type="CDD" id="cd00302">
    <property type="entry name" value="cytochrome_P450"/>
    <property type="match status" value="1"/>
</dbReference>
<dbReference type="InterPro" id="IPR002401">
    <property type="entry name" value="Cyt_P450_E_grp-I"/>
</dbReference>
<dbReference type="Pfam" id="PF00067">
    <property type="entry name" value="p450"/>
    <property type="match status" value="1"/>
</dbReference>
<protein>
    <submittedName>
        <fullName evidence="2">CP20A-like protein</fullName>
    </submittedName>
</protein>
<comment type="similarity">
    <text evidence="1">Belongs to the cytochrome P450 family.</text>
</comment>
<dbReference type="EMBL" id="CP111014">
    <property type="protein sequence ID" value="WAQ99851.1"/>
    <property type="molecule type" value="Genomic_DNA"/>
</dbReference>
<dbReference type="PANTHER" id="PTHR24280">
    <property type="entry name" value="CYTOCHROME P450 20A1"/>
    <property type="match status" value="1"/>
</dbReference>
<evidence type="ECO:0000313" key="2">
    <source>
        <dbReference type="EMBL" id="WAQ99851.1"/>
    </source>
</evidence>
<dbReference type="InterPro" id="IPR036396">
    <property type="entry name" value="Cyt_P450_sf"/>
</dbReference>
<evidence type="ECO:0000313" key="3">
    <source>
        <dbReference type="Proteomes" id="UP001164746"/>
    </source>
</evidence>
<keyword evidence="3" id="KW-1185">Reference proteome</keyword>
<dbReference type="PANTHER" id="PTHR24280:SF4">
    <property type="entry name" value="CYTOCHROME P450 20A1"/>
    <property type="match status" value="1"/>
</dbReference>
<gene>
    <name evidence="2" type="ORF">MAR_024224</name>
</gene>
<dbReference type="InterPro" id="IPR052666">
    <property type="entry name" value="CYP450_20A1-like"/>
</dbReference>